<evidence type="ECO:0000256" key="4">
    <source>
        <dbReference type="ARBA" id="ARBA00022771"/>
    </source>
</evidence>
<keyword evidence="6" id="KW-0539">Nucleus</keyword>
<dbReference type="AlphaFoldDB" id="A0A074ZAY2"/>
<dbReference type="PANTHER" id="PTHR46144">
    <property type="entry name" value="ZINC FINGER PROTEIN 385B-LIKE"/>
    <property type="match status" value="1"/>
</dbReference>
<keyword evidence="3" id="KW-0677">Repeat</keyword>
<feature type="domain" description="U1-type" evidence="9">
    <location>
        <begin position="129"/>
        <end position="163"/>
    </location>
</feature>
<dbReference type="SMART" id="SM00451">
    <property type="entry name" value="ZnF_U1"/>
    <property type="match status" value="2"/>
</dbReference>
<keyword evidence="5" id="KW-0862">Zinc</keyword>
<keyword evidence="11" id="KW-1185">Reference proteome</keyword>
<dbReference type="Proteomes" id="UP000054324">
    <property type="component" value="Unassembled WGS sequence"/>
</dbReference>
<feature type="domain" description="C2H2-type" evidence="8">
    <location>
        <begin position="231"/>
        <end position="255"/>
    </location>
</feature>
<dbReference type="EMBL" id="KL596816">
    <property type="protein sequence ID" value="KER24278.1"/>
    <property type="molecule type" value="Genomic_DNA"/>
</dbReference>
<feature type="domain" description="C2H2-type" evidence="8">
    <location>
        <begin position="132"/>
        <end position="156"/>
    </location>
</feature>
<comment type="subcellular location">
    <subcellularLocation>
        <location evidence="1">Nucleus</location>
    </subcellularLocation>
</comment>
<dbReference type="CTD" id="20322196"/>
<evidence type="ECO:0000256" key="2">
    <source>
        <dbReference type="ARBA" id="ARBA00022723"/>
    </source>
</evidence>
<evidence type="ECO:0000259" key="8">
    <source>
        <dbReference type="SMART" id="SM00355"/>
    </source>
</evidence>
<dbReference type="GeneID" id="20322196"/>
<evidence type="ECO:0000256" key="7">
    <source>
        <dbReference type="SAM" id="MobiDB-lite"/>
    </source>
</evidence>
<reference evidence="10 11" key="1">
    <citation type="submission" date="2013-11" db="EMBL/GenBank/DDBJ databases">
        <title>Opisthorchis viverrini - life in the bile duct.</title>
        <authorList>
            <person name="Young N.D."/>
            <person name="Nagarajan N."/>
            <person name="Lin S.J."/>
            <person name="Korhonen P.K."/>
            <person name="Jex A.R."/>
            <person name="Hall R.S."/>
            <person name="Safavi-Hemami H."/>
            <person name="Kaewkong W."/>
            <person name="Bertrand D."/>
            <person name="Gao S."/>
            <person name="Seet Q."/>
            <person name="Wongkham S."/>
            <person name="Teh B.T."/>
            <person name="Wongkham C."/>
            <person name="Intapan P.M."/>
            <person name="Maleewong W."/>
            <person name="Yang X."/>
            <person name="Hu M."/>
            <person name="Wang Z."/>
            <person name="Hofmann A."/>
            <person name="Sternberg P.W."/>
            <person name="Tan P."/>
            <person name="Wang J."/>
            <person name="Gasser R.B."/>
        </authorList>
    </citation>
    <scope>NUCLEOTIDE SEQUENCE [LARGE SCALE GENOMIC DNA]</scope>
</reference>
<feature type="region of interest" description="Disordered" evidence="7">
    <location>
        <begin position="182"/>
        <end position="224"/>
    </location>
</feature>
<keyword evidence="2" id="KW-0479">Metal-binding</keyword>
<dbReference type="GO" id="GO:0003676">
    <property type="term" value="F:nucleic acid binding"/>
    <property type="evidence" value="ECO:0007669"/>
    <property type="project" value="InterPro"/>
</dbReference>
<proteinExistence type="predicted"/>
<dbReference type="KEGG" id="ovi:T265_08017"/>
<accession>A0A074ZAY2</accession>
<dbReference type="STRING" id="6198.A0A074ZAY2"/>
<evidence type="ECO:0000256" key="5">
    <source>
        <dbReference type="ARBA" id="ARBA00022833"/>
    </source>
</evidence>
<name>A0A074ZAY2_OPIVI</name>
<evidence type="ECO:0000256" key="6">
    <source>
        <dbReference type="ARBA" id="ARBA00023242"/>
    </source>
</evidence>
<evidence type="ECO:0000256" key="1">
    <source>
        <dbReference type="ARBA" id="ARBA00004123"/>
    </source>
</evidence>
<dbReference type="Gene3D" id="3.30.160.60">
    <property type="entry name" value="Classic Zinc Finger"/>
    <property type="match status" value="2"/>
</dbReference>
<keyword evidence="4" id="KW-0863">Zinc-finger</keyword>
<dbReference type="OrthoDB" id="6238723at2759"/>
<gene>
    <name evidence="10" type="ORF">T265_08017</name>
</gene>
<dbReference type="PANTHER" id="PTHR46144:SF6">
    <property type="entry name" value="C2H2-TYPE DOMAIN-CONTAINING PROTEIN"/>
    <property type="match status" value="1"/>
</dbReference>
<dbReference type="SUPFAM" id="SSF57667">
    <property type="entry name" value="beta-beta-alpha zinc fingers"/>
    <property type="match status" value="2"/>
</dbReference>
<dbReference type="RefSeq" id="XP_009171968.1">
    <property type="nucleotide sequence ID" value="XM_009173704.1"/>
</dbReference>
<organism evidence="10 11">
    <name type="scientific">Opisthorchis viverrini</name>
    <name type="common">Southeast Asian liver fluke</name>
    <dbReference type="NCBI Taxonomy" id="6198"/>
    <lineage>
        <taxon>Eukaryota</taxon>
        <taxon>Metazoa</taxon>
        <taxon>Spiralia</taxon>
        <taxon>Lophotrochozoa</taxon>
        <taxon>Platyhelminthes</taxon>
        <taxon>Trematoda</taxon>
        <taxon>Digenea</taxon>
        <taxon>Opisthorchiida</taxon>
        <taxon>Opisthorchiata</taxon>
        <taxon>Opisthorchiidae</taxon>
        <taxon>Opisthorchis</taxon>
    </lineage>
</organism>
<dbReference type="SMART" id="SM00355">
    <property type="entry name" value="ZnF_C2H2"/>
    <property type="match status" value="2"/>
</dbReference>
<dbReference type="GO" id="GO:0008270">
    <property type="term" value="F:zinc ion binding"/>
    <property type="evidence" value="ECO:0007669"/>
    <property type="project" value="UniProtKB-KW"/>
</dbReference>
<dbReference type="InterPro" id="IPR013087">
    <property type="entry name" value="Znf_C2H2_type"/>
</dbReference>
<dbReference type="InterPro" id="IPR003604">
    <property type="entry name" value="Matrin/U1-like-C_Znf_C2H2"/>
</dbReference>
<evidence type="ECO:0000313" key="11">
    <source>
        <dbReference type="Proteomes" id="UP000054324"/>
    </source>
</evidence>
<dbReference type="GO" id="GO:0005634">
    <property type="term" value="C:nucleus"/>
    <property type="evidence" value="ECO:0007669"/>
    <property type="project" value="UniProtKB-SubCell"/>
</dbReference>
<dbReference type="InterPro" id="IPR051868">
    <property type="entry name" value="ZN346_ZMAT4"/>
</dbReference>
<feature type="domain" description="U1-type" evidence="9">
    <location>
        <begin position="228"/>
        <end position="262"/>
    </location>
</feature>
<protein>
    <recommendedName>
        <fullName evidence="12">C2H2-type domain-containing protein</fullName>
    </recommendedName>
</protein>
<evidence type="ECO:0000256" key="3">
    <source>
        <dbReference type="ARBA" id="ARBA00022737"/>
    </source>
</evidence>
<dbReference type="Pfam" id="PF12874">
    <property type="entry name" value="zf-met"/>
    <property type="match status" value="2"/>
</dbReference>
<dbReference type="InterPro" id="IPR036236">
    <property type="entry name" value="Znf_C2H2_sf"/>
</dbReference>
<evidence type="ECO:0000259" key="9">
    <source>
        <dbReference type="SMART" id="SM00451"/>
    </source>
</evidence>
<evidence type="ECO:0008006" key="12">
    <source>
        <dbReference type="Google" id="ProtNLM"/>
    </source>
</evidence>
<sequence length="533" mass="58738">MNFSRFIRYAGWNMYSAHLKTVCLKAANYTTQVPFRPDQRIPSLHIEHDDNSQAVDGKPQQTKVAVDASSSEQMNMDTACTMNLDTAAVRAVLLYGCETWPAWEAEPRRFRCLTTCLKTIARVGGCCMSSTFSCALCDVHCPTRQQLQAHEAGKRHIANCFRFSVCNGISVVGQDCSSIPEPKKLTPDKSSLSPFKMSRQVHPGASLRSDSIGDHEVNSPESKTLGSVGSNYCEFCNVRLNSSDQLREHLAGQKHMKKVKSSSSASLQNHVATLTSLPERSPRTNITVAPDLLGTCMDAKHDSALDLTKSRDNASPVNSPVVCLRTFVANCRQYLGPIWPGVTFLQHEADTLVFASELSTDCVLRLEDQNDGWFRIGIHLVTALLTANREASSDPTSAIWICSKTEVGPDRGLFRSFRFPPTSQRSIQCPTLRVVQLPCVNSNLLEYDLIITDADQFCSQLSETVLKRNQVCCIIIQDAGVLASHFGLCTALQQYMQSAPLGERGRIICFSSAPLPGGCLFNAFRLVHFSPIC</sequence>
<evidence type="ECO:0000313" key="10">
    <source>
        <dbReference type="EMBL" id="KER24278.1"/>
    </source>
</evidence>